<name>A0ABW8W2H2_9PSED</name>
<dbReference type="EMBL" id="JBJNUY010000005">
    <property type="protein sequence ID" value="MFL8999480.1"/>
    <property type="molecule type" value="Genomic_DNA"/>
</dbReference>
<reference evidence="1 2" key="1">
    <citation type="submission" date="2024-12" db="EMBL/GenBank/DDBJ databases">
        <title>Pseudomonas species isolated from Lotus nodules promote plant growth.</title>
        <authorList>
            <person name="Yu Y.-H."/>
            <person name="Kurtenbach J."/>
            <person name="Crosbie D."/>
            <person name="Brachmann A."/>
            <person name="Marin M."/>
        </authorList>
    </citation>
    <scope>NUCLEOTIDE SEQUENCE [LARGE SCALE GENOMIC DNA]</scope>
    <source>
        <strain evidence="1 2">PLb11B</strain>
    </source>
</reference>
<sequence>MTPDWTKALFASRTAIIAQGAFPRFPYQRLVVAFVIGQGQILHPALLVGGGDEFRLEQRRQFWHGIGGGSARGRIGLLDLGFDRRTRGVAVHAIGEKAAGALNDSTIDKLCVIFDSAPEDRLKALAPT</sequence>
<dbReference type="RefSeq" id="WP_407802986.1">
    <property type="nucleotide sequence ID" value="NZ_JBJNUY010000005.1"/>
</dbReference>
<accession>A0ABW8W2H2</accession>
<comment type="caution">
    <text evidence="1">The sequence shown here is derived from an EMBL/GenBank/DDBJ whole genome shotgun (WGS) entry which is preliminary data.</text>
</comment>
<proteinExistence type="predicted"/>
<evidence type="ECO:0000313" key="1">
    <source>
        <dbReference type="EMBL" id="MFL8999480.1"/>
    </source>
</evidence>
<organism evidence="1 2">
    <name type="scientific">Pseudomonas azerbaijanorientalis</name>
    <dbReference type="NCBI Taxonomy" id="2842350"/>
    <lineage>
        <taxon>Bacteria</taxon>
        <taxon>Pseudomonadati</taxon>
        <taxon>Pseudomonadota</taxon>
        <taxon>Gammaproteobacteria</taxon>
        <taxon>Pseudomonadales</taxon>
        <taxon>Pseudomonadaceae</taxon>
        <taxon>Pseudomonas</taxon>
    </lineage>
</organism>
<protein>
    <submittedName>
        <fullName evidence="1">Uncharacterized protein</fullName>
    </submittedName>
</protein>
<evidence type="ECO:0000313" key="2">
    <source>
        <dbReference type="Proteomes" id="UP001628646"/>
    </source>
</evidence>
<gene>
    <name evidence="1" type="ORF">ACJ8NA_12555</name>
</gene>
<keyword evidence="2" id="KW-1185">Reference proteome</keyword>
<dbReference type="Proteomes" id="UP001628646">
    <property type="component" value="Unassembled WGS sequence"/>
</dbReference>